<gene>
    <name evidence="2" type="ORF">JJB74_07775</name>
</gene>
<comment type="caution">
    <text evidence="2">The sequence shown here is derived from an EMBL/GenBank/DDBJ whole genome shotgun (WGS) entry which is preliminary data.</text>
</comment>
<protein>
    <submittedName>
        <fullName evidence="2">DUF3306 domain-containing protein</fullName>
    </submittedName>
</protein>
<evidence type="ECO:0000313" key="3">
    <source>
        <dbReference type="Proteomes" id="UP000622890"/>
    </source>
</evidence>
<sequence>MSAEDFFSRWSRKKREAAQDESLSEQAPARPADAEAAAGAALQPELPPPTMDDVDKLDRDSDFSRFMRRDVDESVKRSAMKKLFADPHFNVMDGLDIYIDDYNKFEPLPAAMVALLEHAKPILNPPADLRQSAMAMLDAPGETLEPAPQPNAAEASQAAEELAADEAKGGKASFAVQEPEAQASADEQPQDQEQADAMDRVQPDAQHNAAQAANQSPAAPEDGNPIQSL</sequence>
<dbReference type="EMBL" id="JAEPBG010000002">
    <property type="protein sequence ID" value="MBK4734498.1"/>
    <property type="molecule type" value="Genomic_DNA"/>
</dbReference>
<feature type="region of interest" description="Disordered" evidence="1">
    <location>
        <begin position="1"/>
        <end position="61"/>
    </location>
</feature>
<organism evidence="2 3">
    <name type="scientific">Noviherbaspirillum pedocola</name>
    <dbReference type="NCBI Taxonomy" id="2801341"/>
    <lineage>
        <taxon>Bacteria</taxon>
        <taxon>Pseudomonadati</taxon>
        <taxon>Pseudomonadota</taxon>
        <taxon>Betaproteobacteria</taxon>
        <taxon>Burkholderiales</taxon>
        <taxon>Oxalobacteraceae</taxon>
        <taxon>Noviherbaspirillum</taxon>
    </lineage>
</organism>
<feature type="compositionally biased region" description="Low complexity" evidence="1">
    <location>
        <begin position="26"/>
        <end position="44"/>
    </location>
</feature>
<dbReference type="Proteomes" id="UP000622890">
    <property type="component" value="Unassembled WGS sequence"/>
</dbReference>
<accession>A0A934SZB4</accession>
<name>A0A934SZB4_9BURK</name>
<feature type="compositionally biased region" description="Low complexity" evidence="1">
    <location>
        <begin position="177"/>
        <end position="187"/>
    </location>
</feature>
<evidence type="ECO:0000256" key="1">
    <source>
        <dbReference type="SAM" id="MobiDB-lite"/>
    </source>
</evidence>
<keyword evidence="3" id="KW-1185">Reference proteome</keyword>
<evidence type="ECO:0000313" key="2">
    <source>
        <dbReference type="EMBL" id="MBK4734498.1"/>
    </source>
</evidence>
<reference evidence="2" key="1">
    <citation type="submission" date="2021-01" db="EMBL/GenBank/DDBJ databases">
        <title>Genome sequence of strain Noviherbaspirillum sp. DKR-6.</title>
        <authorList>
            <person name="Chaudhary D.K."/>
        </authorList>
    </citation>
    <scope>NUCLEOTIDE SEQUENCE</scope>
    <source>
        <strain evidence="2">DKR-6</strain>
    </source>
</reference>
<feature type="region of interest" description="Disordered" evidence="1">
    <location>
        <begin position="136"/>
        <end position="229"/>
    </location>
</feature>
<feature type="compositionally biased region" description="Low complexity" evidence="1">
    <location>
        <begin position="203"/>
        <end position="220"/>
    </location>
</feature>
<dbReference type="Pfam" id="PF11748">
    <property type="entry name" value="DUF3306"/>
    <property type="match status" value="1"/>
</dbReference>
<dbReference type="AlphaFoldDB" id="A0A934SZB4"/>
<dbReference type="InterPro" id="IPR021735">
    <property type="entry name" value="DUF3306"/>
</dbReference>
<proteinExistence type="predicted"/>
<dbReference type="RefSeq" id="WP_200591241.1">
    <property type="nucleotide sequence ID" value="NZ_JAEPBG010000002.1"/>
</dbReference>
<feature type="compositionally biased region" description="Low complexity" evidence="1">
    <location>
        <begin position="150"/>
        <end position="161"/>
    </location>
</feature>